<dbReference type="Proteomes" id="UP001064048">
    <property type="component" value="Chromosome 5"/>
</dbReference>
<gene>
    <name evidence="1" type="ORF">MSG28_003150</name>
</gene>
<protein>
    <submittedName>
        <fullName evidence="1">Uncharacterized protein</fullName>
    </submittedName>
</protein>
<evidence type="ECO:0000313" key="2">
    <source>
        <dbReference type="Proteomes" id="UP001064048"/>
    </source>
</evidence>
<comment type="caution">
    <text evidence="1">The sequence shown here is derived from an EMBL/GenBank/DDBJ whole genome shotgun (WGS) entry which is preliminary data.</text>
</comment>
<reference evidence="1 2" key="1">
    <citation type="journal article" date="2022" name="Genome Biol. Evol.">
        <title>The Spruce Budworm Genome: Reconstructing the Evolutionary History of Antifreeze Proteins.</title>
        <authorList>
            <person name="Beliveau C."/>
            <person name="Gagne P."/>
            <person name="Picq S."/>
            <person name="Vernygora O."/>
            <person name="Keeling C.I."/>
            <person name="Pinkney K."/>
            <person name="Doucet D."/>
            <person name="Wen F."/>
            <person name="Johnston J.S."/>
            <person name="Maaroufi H."/>
            <person name="Boyle B."/>
            <person name="Laroche J."/>
            <person name="Dewar K."/>
            <person name="Juretic N."/>
            <person name="Blackburn G."/>
            <person name="Nisole A."/>
            <person name="Brunet B."/>
            <person name="Brandao M."/>
            <person name="Lumley L."/>
            <person name="Duan J."/>
            <person name="Quan G."/>
            <person name="Lucarotti C.J."/>
            <person name="Roe A.D."/>
            <person name="Sperling F.A.H."/>
            <person name="Levesque R.C."/>
            <person name="Cusson M."/>
        </authorList>
    </citation>
    <scope>NUCLEOTIDE SEQUENCE [LARGE SCALE GENOMIC DNA]</scope>
    <source>
        <strain evidence="1">Glfc:IPQL:Cfum</strain>
    </source>
</reference>
<accession>A0ACC0KDQ5</accession>
<dbReference type="EMBL" id="CM046105">
    <property type="protein sequence ID" value="KAI8434614.1"/>
    <property type="molecule type" value="Genomic_DNA"/>
</dbReference>
<evidence type="ECO:0000313" key="1">
    <source>
        <dbReference type="EMBL" id="KAI8434614.1"/>
    </source>
</evidence>
<name>A0ACC0KDQ5_CHOFU</name>
<organism evidence="1 2">
    <name type="scientific">Choristoneura fumiferana</name>
    <name type="common">Spruce budworm moth</name>
    <name type="synonym">Archips fumiferana</name>
    <dbReference type="NCBI Taxonomy" id="7141"/>
    <lineage>
        <taxon>Eukaryota</taxon>
        <taxon>Metazoa</taxon>
        <taxon>Ecdysozoa</taxon>
        <taxon>Arthropoda</taxon>
        <taxon>Hexapoda</taxon>
        <taxon>Insecta</taxon>
        <taxon>Pterygota</taxon>
        <taxon>Neoptera</taxon>
        <taxon>Endopterygota</taxon>
        <taxon>Lepidoptera</taxon>
        <taxon>Glossata</taxon>
        <taxon>Ditrysia</taxon>
        <taxon>Tortricoidea</taxon>
        <taxon>Tortricidae</taxon>
        <taxon>Tortricinae</taxon>
        <taxon>Choristoneura</taxon>
    </lineage>
</organism>
<proteinExistence type="predicted"/>
<keyword evidence="2" id="KW-1185">Reference proteome</keyword>
<sequence length="260" mass="28711">MPFLGNCTYLASRDRNETGVHKYEVYATNGPCEEKTSAVCTKAVHVVYGKNVIHIRRDPVTKKLVTTIGEEVVYKYPVKKNWVTINSPNKRDVTVELLKAFVELSVQQAKMEFAVRVPSHVYGNATEGLCGVCAGYQEELVTSNGTVTDDFELYGKSWEAAPASLAALALPPQEQCDQPTPEPECVPLPPEDNQCLNLYDKDKFGPCHALVEPEPFAEACEADVCANATDICAALDQYSSACRRQGVCLDWRTKLCPLAW</sequence>